<feature type="chain" id="PRO_5018154313" description="chitinase" evidence="11">
    <location>
        <begin position="22"/>
        <end position="368"/>
    </location>
</feature>
<evidence type="ECO:0000256" key="9">
    <source>
        <dbReference type="ARBA" id="ARBA00025727"/>
    </source>
</evidence>
<evidence type="ECO:0000256" key="5">
    <source>
        <dbReference type="ARBA" id="ARBA00023024"/>
    </source>
</evidence>
<dbReference type="GO" id="GO:0008843">
    <property type="term" value="F:endochitinase activity"/>
    <property type="evidence" value="ECO:0007669"/>
    <property type="project" value="UniProtKB-EC"/>
</dbReference>
<sequence length="368" mass="40324">MKFSTSTALFGLASLSKLASAAWDLNTVNNIAVYWGQNAGGSQDSQARLADYCADSNYDTVIIGFINNWNPDGTNVTINVSNACTGWRTFPDSHMLYCPTIAEDIKICQTQHNKKILMSIGGGAAAYDSVPDKASGHRLAENIWNAFGKGWTYERPFGSAVVDGFDFDIEGGAEKGNTMYEQVAWKLRQLMDADKAYTGKQWLLTASPQCPLPDIKMDKMMTTVGFDAAFIQFYNNPHCSANTWVKGKTQVGTGAAFNFGAWDAWAKTSSKNKDIKLFMTLPMGAIAAPGGGYVSRATAQSILNDIKQYSSFAGLSAWDASVAAMNSGFIPEVRKTLDNIQKAKTTAKRSVFEARSFMSRHMHRKRDF</sequence>
<evidence type="ECO:0000256" key="6">
    <source>
        <dbReference type="ARBA" id="ARBA00023277"/>
    </source>
</evidence>
<organism evidence="13 14">
    <name type="scientific">Ascobolus immersus RN42</name>
    <dbReference type="NCBI Taxonomy" id="1160509"/>
    <lineage>
        <taxon>Eukaryota</taxon>
        <taxon>Fungi</taxon>
        <taxon>Dikarya</taxon>
        <taxon>Ascomycota</taxon>
        <taxon>Pezizomycotina</taxon>
        <taxon>Pezizomycetes</taxon>
        <taxon>Pezizales</taxon>
        <taxon>Ascobolaceae</taxon>
        <taxon>Ascobolus</taxon>
    </lineage>
</organism>
<dbReference type="PANTHER" id="PTHR45708">
    <property type="entry name" value="ENDOCHITINASE"/>
    <property type="match status" value="1"/>
</dbReference>
<dbReference type="InterPro" id="IPR001579">
    <property type="entry name" value="Glyco_hydro_18_chit_AS"/>
</dbReference>
<accession>A0A3N4IMN0</accession>
<evidence type="ECO:0000256" key="11">
    <source>
        <dbReference type="SAM" id="SignalP"/>
    </source>
</evidence>
<dbReference type="InterPro" id="IPR017853">
    <property type="entry name" value="GH"/>
</dbReference>
<comment type="catalytic activity">
    <reaction evidence="1">
        <text>Random endo-hydrolysis of N-acetyl-beta-D-glucosaminide (1-&gt;4)-beta-linkages in chitin and chitodextrins.</text>
        <dbReference type="EC" id="3.2.1.14"/>
    </reaction>
</comment>
<name>A0A3N4IMN0_ASCIM</name>
<reference evidence="13 14" key="1">
    <citation type="journal article" date="2018" name="Nat. Ecol. Evol.">
        <title>Pezizomycetes genomes reveal the molecular basis of ectomycorrhizal truffle lifestyle.</title>
        <authorList>
            <person name="Murat C."/>
            <person name="Payen T."/>
            <person name="Noel B."/>
            <person name="Kuo A."/>
            <person name="Morin E."/>
            <person name="Chen J."/>
            <person name="Kohler A."/>
            <person name="Krizsan K."/>
            <person name="Balestrini R."/>
            <person name="Da Silva C."/>
            <person name="Montanini B."/>
            <person name="Hainaut M."/>
            <person name="Levati E."/>
            <person name="Barry K.W."/>
            <person name="Belfiori B."/>
            <person name="Cichocki N."/>
            <person name="Clum A."/>
            <person name="Dockter R.B."/>
            <person name="Fauchery L."/>
            <person name="Guy J."/>
            <person name="Iotti M."/>
            <person name="Le Tacon F."/>
            <person name="Lindquist E.A."/>
            <person name="Lipzen A."/>
            <person name="Malagnac F."/>
            <person name="Mello A."/>
            <person name="Molinier V."/>
            <person name="Miyauchi S."/>
            <person name="Poulain J."/>
            <person name="Riccioni C."/>
            <person name="Rubini A."/>
            <person name="Sitrit Y."/>
            <person name="Splivallo R."/>
            <person name="Traeger S."/>
            <person name="Wang M."/>
            <person name="Zifcakova L."/>
            <person name="Wipf D."/>
            <person name="Zambonelli A."/>
            <person name="Paolocci F."/>
            <person name="Nowrousian M."/>
            <person name="Ottonello S."/>
            <person name="Baldrian P."/>
            <person name="Spatafora J.W."/>
            <person name="Henrissat B."/>
            <person name="Nagy L.G."/>
            <person name="Aury J.M."/>
            <person name="Wincker P."/>
            <person name="Grigoriev I.V."/>
            <person name="Bonfante P."/>
            <person name="Martin F.M."/>
        </authorList>
    </citation>
    <scope>NUCLEOTIDE SEQUENCE [LARGE SCALE GENOMIC DNA]</scope>
    <source>
        <strain evidence="13 14">RN42</strain>
    </source>
</reference>
<evidence type="ECO:0000256" key="8">
    <source>
        <dbReference type="ARBA" id="ARBA00023326"/>
    </source>
</evidence>
<feature type="signal peptide" evidence="11">
    <location>
        <begin position="1"/>
        <end position="21"/>
    </location>
</feature>
<dbReference type="Proteomes" id="UP000275078">
    <property type="component" value="Unassembled WGS sequence"/>
</dbReference>
<evidence type="ECO:0000256" key="10">
    <source>
        <dbReference type="RuleBase" id="RU000489"/>
    </source>
</evidence>
<evidence type="ECO:0000256" key="2">
    <source>
        <dbReference type="ARBA" id="ARBA00012729"/>
    </source>
</evidence>
<evidence type="ECO:0000256" key="1">
    <source>
        <dbReference type="ARBA" id="ARBA00000822"/>
    </source>
</evidence>
<evidence type="ECO:0000256" key="7">
    <source>
        <dbReference type="ARBA" id="ARBA00023295"/>
    </source>
</evidence>
<dbReference type="EC" id="3.2.1.14" evidence="2"/>
<evidence type="ECO:0000259" key="12">
    <source>
        <dbReference type="PROSITE" id="PS51910"/>
    </source>
</evidence>
<dbReference type="PROSITE" id="PS01095">
    <property type="entry name" value="GH18_1"/>
    <property type="match status" value="1"/>
</dbReference>
<dbReference type="CDD" id="cd02877">
    <property type="entry name" value="GH18_hevamine_XipI_class_III"/>
    <property type="match status" value="1"/>
</dbReference>
<gene>
    <name evidence="13" type="ORF">BJ508DRAFT_412170</name>
</gene>
<keyword evidence="3" id="KW-0147">Chitin-binding</keyword>
<keyword evidence="8" id="KW-0624">Polysaccharide degradation</keyword>
<dbReference type="SUPFAM" id="SSF51445">
    <property type="entry name" value="(Trans)glycosidases"/>
    <property type="match status" value="1"/>
</dbReference>
<dbReference type="InterPro" id="IPR050542">
    <property type="entry name" value="Glycosyl_Hydrlase18_Chitinase"/>
</dbReference>
<evidence type="ECO:0000256" key="4">
    <source>
        <dbReference type="ARBA" id="ARBA00022801"/>
    </source>
</evidence>
<evidence type="ECO:0000256" key="3">
    <source>
        <dbReference type="ARBA" id="ARBA00022669"/>
    </source>
</evidence>
<dbReference type="EMBL" id="ML119654">
    <property type="protein sequence ID" value="RPA85390.1"/>
    <property type="molecule type" value="Genomic_DNA"/>
</dbReference>
<comment type="similarity">
    <text evidence="9">Belongs to the glycosyl hydrolase 18 family. Chitinase class III subfamily.</text>
</comment>
<dbReference type="GO" id="GO:0005576">
    <property type="term" value="C:extracellular region"/>
    <property type="evidence" value="ECO:0007669"/>
    <property type="project" value="TreeGrafter"/>
</dbReference>
<evidence type="ECO:0000313" key="13">
    <source>
        <dbReference type="EMBL" id="RPA85390.1"/>
    </source>
</evidence>
<keyword evidence="4 10" id="KW-0378">Hydrolase</keyword>
<proteinExistence type="inferred from homology"/>
<dbReference type="GO" id="GO:0006032">
    <property type="term" value="P:chitin catabolic process"/>
    <property type="evidence" value="ECO:0007669"/>
    <property type="project" value="UniProtKB-KW"/>
</dbReference>
<dbReference type="PANTHER" id="PTHR45708:SF49">
    <property type="entry name" value="ENDOCHITINASE"/>
    <property type="match status" value="1"/>
</dbReference>
<dbReference type="InterPro" id="IPR045321">
    <property type="entry name" value="Cts1-like"/>
</dbReference>
<dbReference type="GO" id="GO:0000272">
    <property type="term" value="P:polysaccharide catabolic process"/>
    <property type="evidence" value="ECO:0007669"/>
    <property type="project" value="UniProtKB-KW"/>
</dbReference>
<protein>
    <recommendedName>
        <fullName evidence="2">chitinase</fullName>
        <ecNumber evidence="2">3.2.1.14</ecNumber>
    </recommendedName>
</protein>
<dbReference type="Gene3D" id="3.20.20.80">
    <property type="entry name" value="Glycosidases"/>
    <property type="match status" value="1"/>
</dbReference>
<dbReference type="InterPro" id="IPR001223">
    <property type="entry name" value="Glyco_hydro18_cat"/>
</dbReference>
<dbReference type="GO" id="GO:0008061">
    <property type="term" value="F:chitin binding"/>
    <property type="evidence" value="ECO:0007669"/>
    <property type="project" value="UniProtKB-KW"/>
</dbReference>
<keyword evidence="5" id="KW-0146">Chitin degradation</keyword>
<keyword evidence="6" id="KW-0119">Carbohydrate metabolism</keyword>
<dbReference type="OrthoDB" id="6020543at2759"/>
<keyword evidence="14" id="KW-1185">Reference proteome</keyword>
<dbReference type="STRING" id="1160509.A0A3N4IMN0"/>
<keyword evidence="11" id="KW-0732">Signal</keyword>
<dbReference type="Pfam" id="PF00704">
    <property type="entry name" value="Glyco_hydro_18"/>
    <property type="match status" value="1"/>
</dbReference>
<dbReference type="AlphaFoldDB" id="A0A3N4IMN0"/>
<dbReference type="PROSITE" id="PS51910">
    <property type="entry name" value="GH18_2"/>
    <property type="match status" value="1"/>
</dbReference>
<evidence type="ECO:0000313" key="14">
    <source>
        <dbReference type="Proteomes" id="UP000275078"/>
    </source>
</evidence>
<keyword evidence="7 10" id="KW-0326">Glycosidase</keyword>
<feature type="domain" description="GH18" evidence="12">
    <location>
        <begin position="29"/>
        <end position="340"/>
    </location>
</feature>